<dbReference type="Gene3D" id="3.30.70.1060">
    <property type="entry name" value="Dimeric alpha+beta barrel"/>
    <property type="match status" value="1"/>
</dbReference>
<organism evidence="3 4">
    <name type="scientific">Mesorhizobium muleiense</name>
    <dbReference type="NCBI Taxonomy" id="1004279"/>
    <lineage>
        <taxon>Bacteria</taxon>
        <taxon>Pseudomonadati</taxon>
        <taxon>Pseudomonadota</taxon>
        <taxon>Alphaproteobacteria</taxon>
        <taxon>Hyphomicrobiales</taxon>
        <taxon>Phyllobacteriaceae</taxon>
        <taxon>Mesorhizobium</taxon>
    </lineage>
</organism>
<dbReference type="EMBL" id="FNEE01000041">
    <property type="protein sequence ID" value="SDL50782.1"/>
    <property type="molecule type" value="Genomic_DNA"/>
</dbReference>
<dbReference type="PANTHER" id="PTHR33606">
    <property type="entry name" value="PROTEIN YCII"/>
    <property type="match status" value="1"/>
</dbReference>
<evidence type="ECO:0000313" key="4">
    <source>
        <dbReference type="Proteomes" id="UP000198894"/>
    </source>
</evidence>
<feature type="domain" description="YCII-related" evidence="2">
    <location>
        <begin position="1"/>
        <end position="88"/>
    </location>
</feature>
<dbReference type="InterPro" id="IPR005545">
    <property type="entry name" value="YCII"/>
</dbReference>
<evidence type="ECO:0000313" key="3">
    <source>
        <dbReference type="EMBL" id="SDL50782.1"/>
    </source>
</evidence>
<comment type="similarity">
    <text evidence="1">Belongs to the YciI family.</text>
</comment>
<dbReference type="Proteomes" id="UP000198894">
    <property type="component" value="Unassembled WGS sequence"/>
</dbReference>
<evidence type="ECO:0000259" key="2">
    <source>
        <dbReference type="Pfam" id="PF03795"/>
    </source>
</evidence>
<dbReference type="PANTHER" id="PTHR33606:SF3">
    <property type="entry name" value="PROTEIN YCII"/>
    <property type="match status" value="1"/>
</dbReference>
<keyword evidence="4" id="KW-1185">Reference proteome</keyword>
<name>A0A1G9KM95_9HYPH</name>
<dbReference type="InterPro" id="IPR011008">
    <property type="entry name" value="Dimeric_a/b-barrel"/>
</dbReference>
<dbReference type="RefSeq" id="WP_091600589.1">
    <property type="nucleotide sequence ID" value="NZ_FNEE01000041.1"/>
</dbReference>
<dbReference type="InterPro" id="IPR051807">
    <property type="entry name" value="Sec-metab_biosynth-assoc"/>
</dbReference>
<accession>A0A1G9KM95</accession>
<dbReference type="SUPFAM" id="SSF54909">
    <property type="entry name" value="Dimeric alpha+beta barrel"/>
    <property type="match status" value="1"/>
</dbReference>
<dbReference type="Pfam" id="PF03795">
    <property type="entry name" value="YCII"/>
    <property type="match status" value="1"/>
</dbReference>
<reference evidence="4" key="1">
    <citation type="submission" date="2016-10" db="EMBL/GenBank/DDBJ databases">
        <authorList>
            <person name="Varghese N."/>
            <person name="Submissions S."/>
        </authorList>
    </citation>
    <scope>NUCLEOTIDE SEQUENCE [LARGE SCALE GENOMIC DNA]</scope>
    <source>
        <strain evidence="4">CGMCC 1.11022</strain>
    </source>
</reference>
<evidence type="ECO:0000256" key="1">
    <source>
        <dbReference type="ARBA" id="ARBA00007689"/>
    </source>
</evidence>
<proteinExistence type="inferred from homology"/>
<sequence length="95" mass="10402">MKVAVHCIDHPDAIDIRLAHYDEHKAYLAAGKMRTVISGPLLAADGATMIGSLFVFEASSVAEVEAFNAADPFNRSGVWAEISIKQFNLRVDNRE</sequence>
<gene>
    <name evidence="3" type="ORF">SAMN05428953_14118</name>
</gene>
<dbReference type="AlphaFoldDB" id="A0A1G9KM95"/>
<protein>
    <recommendedName>
        <fullName evidence="2">YCII-related domain-containing protein</fullName>
    </recommendedName>
</protein>